<feature type="region of interest" description="Disordered" evidence="1">
    <location>
        <begin position="70"/>
        <end position="98"/>
    </location>
</feature>
<proteinExistence type="predicted"/>
<evidence type="ECO:0000313" key="3">
    <source>
        <dbReference type="Proteomes" id="UP000299102"/>
    </source>
</evidence>
<keyword evidence="3" id="KW-1185">Reference proteome</keyword>
<dbReference type="EMBL" id="BGZK01002268">
    <property type="protein sequence ID" value="GBP92358.1"/>
    <property type="molecule type" value="Genomic_DNA"/>
</dbReference>
<reference evidence="2 3" key="1">
    <citation type="journal article" date="2019" name="Commun. Biol.">
        <title>The bagworm genome reveals a unique fibroin gene that provides high tensile strength.</title>
        <authorList>
            <person name="Kono N."/>
            <person name="Nakamura H."/>
            <person name="Ohtoshi R."/>
            <person name="Tomita M."/>
            <person name="Numata K."/>
            <person name="Arakawa K."/>
        </authorList>
    </citation>
    <scope>NUCLEOTIDE SEQUENCE [LARGE SCALE GENOMIC DNA]</scope>
</reference>
<evidence type="ECO:0000256" key="1">
    <source>
        <dbReference type="SAM" id="MobiDB-lite"/>
    </source>
</evidence>
<name>A0A4C1ZXB2_EUMVA</name>
<accession>A0A4C1ZXB2</accession>
<evidence type="ECO:0000313" key="2">
    <source>
        <dbReference type="EMBL" id="GBP92358.1"/>
    </source>
</evidence>
<organism evidence="2 3">
    <name type="scientific">Eumeta variegata</name>
    <name type="common">Bagworm moth</name>
    <name type="synonym">Eumeta japonica</name>
    <dbReference type="NCBI Taxonomy" id="151549"/>
    <lineage>
        <taxon>Eukaryota</taxon>
        <taxon>Metazoa</taxon>
        <taxon>Ecdysozoa</taxon>
        <taxon>Arthropoda</taxon>
        <taxon>Hexapoda</taxon>
        <taxon>Insecta</taxon>
        <taxon>Pterygota</taxon>
        <taxon>Neoptera</taxon>
        <taxon>Endopterygota</taxon>
        <taxon>Lepidoptera</taxon>
        <taxon>Glossata</taxon>
        <taxon>Ditrysia</taxon>
        <taxon>Tineoidea</taxon>
        <taxon>Psychidae</taxon>
        <taxon>Oiketicinae</taxon>
        <taxon>Eumeta</taxon>
    </lineage>
</organism>
<dbReference type="AlphaFoldDB" id="A0A4C1ZXB2"/>
<feature type="compositionally biased region" description="Basic residues" evidence="1">
    <location>
        <begin position="72"/>
        <end position="82"/>
    </location>
</feature>
<dbReference type="Proteomes" id="UP000299102">
    <property type="component" value="Unassembled WGS sequence"/>
</dbReference>
<protein>
    <submittedName>
        <fullName evidence="2">Uncharacterized protein</fullName>
    </submittedName>
</protein>
<sequence>MSAVAQPRAAPLVFDASIIAAAAGPEAQAASPDRAACPRHARFHHFVFHLRPSLSGSSFEDGLFTSSQLKGSYRRRRRRDGSRRKERDECAVPAGPGARSRPALDPYYFLIKRRRRARRPYQQAPRNLIKFPDRNAGSILELSPRGRHSFASAETIRRLLS</sequence>
<gene>
    <name evidence="2" type="ORF">EVAR_68985_1</name>
</gene>
<comment type="caution">
    <text evidence="2">The sequence shown here is derived from an EMBL/GenBank/DDBJ whole genome shotgun (WGS) entry which is preliminary data.</text>
</comment>